<dbReference type="InterPro" id="IPR025411">
    <property type="entry name" value="DUF4136"/>
</dbReference>
<reference evidence="3 4" key="1">
    <citation type="submission" date="2019-11" db="EMBL/GenBank/DDBJ databases">
        <title>Comparative genomics of hydrocarbon-degrading Desulfosarcina strains.</title>
        <authorList>
            <person name="Watanabe M."/>
            <person name="Kojima H."/>
            <person name="Fukui M."/>
        </authorList>
    </citation>
    <scope>NUCLEOTIDE SEQUENCE [LARGE SCALE GENOMIC DNA]</scope>
    <source>
        <strain evidence="4">oXyS1</strain>
    </source>
</reference>
<dbReference type="EMBL" id="AP021879">
    <property type="protein sequence ID" value="BBO89264.1"/>
    <property type="molecule type" value="Genomic_DNA"/>
</dbReference>
<feature type="chain" id="PRO_5024449890" description="DUF4136 domain-containing protein" evidence="1">
    <location>
        <begin position="20"/>
        <end position="191"/>
    </location>
</feature>
<feature type="signal peptide" evidence="1">
    <location>
        <begin position="1"/>
        <end position="19"/>
    </location>
</feature>
<dbReference type="RefSeq" id="WP_155310487.1">
    <property type="nucleotide sequence ID" value="NZ_AP021879.1"/>
</dbReference>
<organism evidence="3 4">
    <name type="scientific">Desulfosarcina ovata subsp. ovata</name>
    <dbReference type="NCBI Taxonomy" id="2752305"/>
    <lineage>
        <taxon>Bacteria</taxon>
        <taxon>Pseudomonadati</taxon>
        <taxon>Thermodesulfobacteriota</taxon>
        <taxon>Desulfobacteria</taxon>
        <taxon>Desulfobacterales</taxon>
        <taxon>Desulfosarcinaceae</taxon>
        <taxon>Desulfosarcina</taxon>
    </lineage>
</organism>
<sequence length="191" mass="20686">MKRGWFAIAVAVLTTLGCAGVQVSQDYDPATDFVSLSTFAWATPTQEKTGDPRIDNPLQDTRIRRSVERTLSGKGYRLVTLSKPTFRVRYQYVLRQRINTSGSSGGVGFGVGVGSFGRRGGIAIGTGTGSAVDTYDEASLVIDVIADGSDRMLWRGTGTHRYKAYDDPATATADIDRLVENILAQFPPETK</sequence>
<dbReference type="Gene3D" id="3.30.160.670">
    <property type="match status" value="1"/>
</dbReference>
<keyword evidence="1" id="KW-0732">Signal</keyword>
<keyword evidence="4" id="KW-1185">Reference proteome</keyword>
<evidence type="ECO:0000256" key="1">
    <source>
        <dbReference type="SAM" id="SignalP"/>
    </source>
</evidence>
<dbReference type="Pfam" id="PF13590">
    <property type="entry name" value="DUF4136"/>
    <property type="match status" value="1"/>
</dbReference>
<dbReference type="Proteomes" id="UP000422108">
    <property type="component" value="Chromosome"/>
</dbReference>
<feature type="domain" description="DUF4136" evidence="2">
    <location>
        <begin position="23"/>
        <end position="188"/>
    </location>
</feature>
<name>A0A5K8AB47_9BACT</name>
<accession>A0A5K8AB47</accession>
<gene>
    <name evidence="3" type="ORF">DSCOOX_24440</name>
</gene>
<evidence type="ECO:0000313" key="4">
    <source>
        <dbReference type="Proteomes" id="UP000422108"/>
    </source>
</evidence>
<evidence type="ECO:0000259" key="2">
    <source>
        <dbReference type="Pfam" id="PF13590"/>
    </source>
</evidence>
<evidence type="ECO:0000313" key="3">
    <source>
        <dbReference type="EMBL" id="BBO89264.1"/>
    </source>
</evidence>
<dbReference type="PROSITE" id="PS51257">
    <property type="entry name" value="PROKAR_LIPOPROTEIN"/>
    <property type="match status" value="1"/>
</dbReference>
<protein>
    <recommendedName>
        <fullName evidence="2">DUF4136 domain-containing protein</fullName>
    </recommendedName>
</protein>
<dbReference type="AlphaFoldDB" id="A0A5K8AB47"/>
<proteinExistence type="predicted"/>